<dbReference type="HOGENOM" id="CLU_3395274_0_0_7"/>
<proteinExistence type="predicted"/>
<gene>
    <name evidence="1" type="ORF">Bdt_3607</name>
</gene>
<organism evidence="1 2">
    <name type="scientific">Bdellovibrio bacteriovorus str. Tiberius</name>
    <dbReference type="NCBI Taxonomy" id="1069642"/>
    <lineage>
        <taxon>Bacteria</taxon>
        <taxon>Pseudomonadati</taxon>
        <taxon>Bdellovibrionota</taxon>
        <taxon>Bdellovibrionia</taxon>
        <taxon>Bdellovibrionales</taxon>
        <taxon>Pseudobdellovibrionaceae</taxon>
        <taxon>Bdellovibrio</taxon>
    </lineage>
</organism>
<dbReference type="EMBL" id="CP002930">
    <property type="protein sequence ID" value="AFY03282.1"/>
    <property type="molecule type" value="Genomic_DNA"/>
</dbReference>
<dbReference type="AlphaFoldDB" id="K7ZHA4"/>
<dbReference type="KEGG" id="bbat:Bdt_3607"/>
<accession>K7ZHA4</accession>
<protein>
    <submittedName>
        <fullName evidence="1">Uncharacterized protein</fullName>
    </submittedName>
</protein>
<dbReference type="Proteomes" id="UP000010074">
    <property type="component" value="Chromosome"/>
</dbReference>
<sequence length="31" mass="3523">MGQRLKVCLSQKTEAKALLTQSIEISKEFKN</sequence>
<evidence type="ECO:0000313" key="2">
    <source>
        <dbReference type="Proteomes" id="UP000010074"/>
    </source>
</evidence>
<reference evidence="1 2" key="1">
    <citation type="journal article" date="2012" name="BMC Genomics">
        <title>Genome analysis of a simultaneously predatory and prey-independent, novel Bdellovibrio bacteriovorus from the River Tiber, supports in silico predictions of both ancient and recent lateral gene transfer from diverse bacteria.</title>
        <authorList>
            <person name="Hobley L."/>
            <person name="Lerner T.R."/>
            <person name="Williams L.E."/>
            <person name="Lambert C."/>
            <person name="Till R."/>
            <person name="Milner D.S."/>
            <person name="Basford S.M."/>
            <person name="Capeness M.J."/>
            <person name="Fenton A.K."/>
            <person name="Atterbury R.J."/>
            <person name="Harris M.A."/>
            <person name="Sockett R.E."/>
        </authorList>
    </citation>
    <scope>NUCLEOTIDE SEQUENCE [LARGE SCALE GENOMIC DNA]</scope>
    <source>
        <strain evidence="1 2">Tiberius</strain>
    </source>
</reference>
<name>K7ZHA4_BDEBC</name>
<evidence type="ECO:0000313" key="1">
    <source>
        <dbReference type="EMBL" id="AFY03282.1"/>
    </source>
</evidence>